<keyword evidence="5" id="KW-0328">Glycosyltransferase</keyword>
<evidence type="ECO:0000256" key="2">
    <source>
        <dbReference type="ARBA" id="ARBA00004922"/>
    </source>
</evidence>
<evidence type="ECO:0000256" key="10">
    <source>
        <dbReference type="ARBA" id="ARBA00022989"/>
    </source>
</evidence>
<keyword evidence="7 13" id="KW-0812">Transmembrane</keyword>
<dbReference type="GO" id="GO:0000166">
    <property type="term" value="F:nucleotide binding"/>
    <property type="evidence" value="ECO:0007669"/>
    <property type="project" value="UniProtKB-KW"/>
</dbReference>
<comment type="pathway">
    <text evidence="2">Protein modification; protein glycosylation.</text>
</comment>
<proteinExistence type="inferred from homology"/>
<evidence type="ECO:0000313" key="15">
    <source>
        <dbReference type="EMBL" id="OCL07651.1"/>
    </source>
</evidence>
<evidence type="ECO:0000256" key="11">
    <source>
        <dbReference type="ARBA" id="ARBA00023136"/>
    </source>
</evidence>
<dbReference type="OrthoDB" id="414175at2759"/>
<feature type="region of interest" description="Disordered" evidence="12">
    <location>
        <begin position="37"/>
        <end position="60"/>
    </location>
</feature>
<comment type="subcellular location">
    <subcellularLocation>
        <location evidence="1">Membrane</location>
        <topology evidence="1">Single-pass type II membrane protein</topology>
    </subcellularLocation>
</comment>
<dbReference type="Proteomes" id="UP000250140">
    <property type="component" value="Unassembled WGS sequence"/>
</dbReference>
<reference evidence="15 16" key="1">
    <citation type="journal article" date="2016" name="Nat. Commun.">
        <title>Ectomycorrhizal ecology is imprinted in the genome of the dominant symbiotic fungus Cenococcum geophilum.</title>
        <authorList>
            <consortium name="DOE Joint Genome Institute"/>
            <person name="Peter M."/>
            <person name="Kohler A."/>
            <person name="Ohm R.A."/>
            <person name="Kuo A."/>
            <person name="Krutzmann J."/>
            <person name="Morin E."/>
            <person name="Arend M."/>
            <person name="Barry K.W."/>
            <person name="Binder M."/>
            <person name="Choi C."/>
            <person name="Clum A."/>
            <person name="Copeland A."/>
            <person name="Grisel N."/>
            <person name="Haridas S."/>
            <person name="Kipfer T."/>
            <person name="LaButti K."/>
            <person name="Lindquist E."/>
            <person name="Lipzen A."/>
            <person name="Maire R."/>
            <person name="Meier B."/>
            <person name="Mihaltcheva S."/>
            <person name="Molinier V."/>
            <person name="Murat C."/>
            <person name="Poggeler S."/>
            <person name="Quandt C.A."/>
            <person name="Sperisen C."/>
            <person name="Tritt A."/>
            <person name="Tisserant E."/>
            <person name="Crous P.W."/>
            <person name="Henrissat B."/>
            <person name="Nehls U."/>
            <person name="Egli S."/>
            <person name="Spatafora J.W."/>
            <person name="Grigoriev I.V."/>
            <person name="Martin F.M."/>
        </authorList>
    </citation>
    <scope>NUCLEOTIDE SEQUENCE [LARGE SCALE GENOMIC DNA]</scope>
    <source>
        <strain evidence="15 16">CBS 207.34</strain>
    </source>
</reference>
<dbReference type="AlphaFoldDB" id="A0A8E2EZA5"/>
<dbReference type="InterPro" id="IPR003378">
    <property type="entry name" value="Fringe-like_glycosylTrfase"/>
</dbReference>
<evidence type="ECO:0000256" key="9">
    <source>
        <dbReference type="ARBA" id="ARBA00022968"/>
    </source>
</evidence>
<evidence type="ECO:0000256" key="3">
    <source>
        <dbReference type="ARBA" id="ARBA00006462"/>
    </source>
</evidence>
<evidence type="ECO:0000256" key="5">
    <source>
        <dbReference type="ARBA" id="ARBA00022676"/>
    </source>
</evidence>
<evidence type="ECO:0000256" key="1">
    <source>
        <dbReference type="ARBA" id="ARBA00004606"/>
    </source>
</evidence>
<dbReference type="EC" id="2.4.1.122" evidence="4"/>
<evidence type="ECO:0000256" key="6">
    <source>
        <dbReference type="ARBA" id="ARBA00022679"/>
    </source>
</evidence>
<evidence type="ECO:0000256" key="8">
    <source>
        <dbReference type="ARBA" id="ARBA00022741"/>
    </source>
</evidence>
<sequence length="521" mass="59786">MLLLSVPRFLWTLPRLLAAVVIIYGFLWVKSFPREIPKQSQPNNNQEAHTGYDDSNINPNRPVDPENVIVAIKTGATEAFDKLPTQLLLTNPRDFGNLLLFSDLEQDLGGFHLHDVLSRFNPAVMANNSDFDIYRKQQEYARLGLDMRLLKDELDTHPNWRTKGHNAAWALDKYKFLHMLELAWELRPEKDWYVFIETDTYLVRSNLYGWLAQFDPKQPYYFGNPTKNPHYSDGDTYPFAHGGSGFVLSGAALRWLAVNNRGAAGRWDADIEDMWFGDYVIAAALYEELGLNLTGVWPLLSGFKPTTVPYGPDVWCKAVVALHHVRPEENSAIWRFEREREDFRHIGTPLLFEELWKQFIQNEDLSAPRDDWDNLSSDFTNINYNILFKTHDPPKNSKQQRSEMNPAAPSEKPATPAEKPAAPQEAPAILDPEASVDSCLKACESQDHCMQWSYSSTPAPNFNENGETKCHLSTSFRVGGRKAPEDIPGQNQTNVQRTWRSGWRKDKFWSWAEQHRCNNIT</sequence>
<organism evidence="15 16">
    <name type="scientific">Glonium stellatum</name>
    <dbReference type="NCBI Taxonomy" id="574774"/>
    <lineage>
        <taxon>Eukaryota</taxon>
        <taxon>Fungi</taxon>
        <taxon>Dikarya</taxon>
        <taxon>Ascomycota</taxon>
        <taxon>Pezizomycotina</taxon>
        <taxon>Dothideomycetes</taxon>
        <taxon>Pleosporomycetidae</taxon>
        <taxon>Gloniales</taxon>
        <taxon>Gloniaceae</taxon>
        <taxon>Glonium</taxon>
    </lineage>
</organism>
<evidence type="ECO:0000256" key="13">
    <source>
        <dbReference type="SAM" id="Phobius"/>
    </source>
</evidence>
<dbReference type="Gene3D" id="3.90.550.50">
    <property type="match status" value="1"/>
</dbReference>
<evidence type="ECO:0000313" key="16">
    <source>
        <dbReference type="Proteomes" id="UP000250140"/>
    </source>
</evidence>
<evidence type="ECO:0000256" key="4">
    <source>
        <dbReference type="ARBA" id="ARBA00012557"/>
    </source>
</evidence>
<keyword evidence="11 13" id="KW-0472">Membrane</keyword>
<name>A0A8E2EZA5_9PEZI</name>
<feature type="compositionally biased region" description="Polar residues" evidence="12">
    <location>
        <begin position="38"/>
        <end position="59"/>
    </location>
</feature>
<feature type="compositionally biased region" description="Low complexity" evidence="12">
    <location>
        <begin position="406"/>
        <end position="425"/>
    </location>
</feature>
<gene>
    <name evidence="15" type="ORF">AOQ84DRAFT_354866</name>
</gene>
<dbReference type="GO" id="GO:0016020">
    <property type="term" value="C:membrane"/>
    <property type="evidence" value="ECO:0007669"/>
    <property type="project" value="UniProtKB-SubCell"/>
</dbReference>
<accession>A0A8E2EZA5</accession>
<dbReference type="PANTHER" id="PTHR23033">
    <property type="entry name" value="BETA1,3-GALACTOSYLTRANSFERASE"/>
    <property type="match status" value="1"/>
</dbReference>
<keyword evidence="9" id="KW-0735">Signal-anchor</keyword>
<dbReference type="Pfam" id="PF02434">
    <property type="entry name" value="Fringe"/>
    <property type="match status" value="1"/>
</dbReference>
<dbReference type="PANTHER" id="PTHR23033:SF47">
    <property type="entry name" value="APPLE DOMAIN-CONTAINING PROTEIN-RELATED"/>
    <property type="match status" value="1"/>
</dbReference>
<keyword evidence="6 15" id="KW-0808">Transferase</keyword>
<evidence type="ECO:0000256" key="7">
    <source>
        <dbReference type="ARBA" id="ARBA00022692"/>
    </source>
</evidence>
<dbReference type="EMBL" id="KV749821">
    <property type="protein sequence ID" value="OCL07651.1"/>
    <property type="molecule type" value="Genomic_DNA"/>
</dbReference>
<evidence type="ECO:0000259" key="14">
    <source>
        <dbReference type="Pfam" id="PF02434"/>
    </source>
</evidence>
<feature type="transmembrane region" description="Helical" evidence="13">
    <location>
        <begin position="12"/>
        <end position="29"/>
    </location>
</feature>
<dbReference type="InterPro" id="IPR026050">
    <property type="entry name" value="C1GALT1/C1GALT1_chp1"/>
</dbReference>
<keyword evidence="16" id="KW-1185">Reference proteome</keyword>
<protein>
    <recommendedName>
        <fullName evidence="4">N-acetylgalactosaminide beta-1,3-galactosyltransferase</fullName>
        <ecNumber evidence="4">2.4.1.122</ecNumber>
    </recommendedName>
</protein>
<evidence type="ECO:0000256" key="12">
    <source>
        <dbReference type="SAM" id="MobiDB-lite"/>
    </source>
</evidence>
<dbReference type="GO" id="GO:0016263">
    <property type="term" value="F:glycoprotein-N-acetylgalactosamine 3-beta-galactosyltransferase activity"/>
    <property type="evidence" value="ECO:0007669"/>
    <property type="project" value="UniProtKB-EC"/>
</dbReference>
<keyword evidence="8" id="KW-0547">Nucleotide-binding</keyword>
<feature type="region of interest" description="Disordered" evidence="12">
    <location>
        <begin position="390"/>
        <end position="425"/>
    </location>
</feature>
<keyword evidence="10 13" id="KW-1133">Transmembrane helix</keyword>
<comment type="similarity">
    <text evidence="3">Belongs to the glycosyltransferase 31 family. Beta3-Gal-T subfamily.</text>
</comment>
<feature type="domain" description="Fringe-like glycosyltransferase" evidence="14">
    <location>
        <begin position="181"/>
        <end position="290"/>
    </location>
</feature>